<reference evidence="1" key="2">
    <citation type="journal article" date="2015" name="Data Brief">
        <title>Shoot transcriptome of the giant reed, Arundo donax.</title>
        <authorList>
            <person name="Barrero R.A."/>
            <person name="Guerrero F.D."/>
            <person name="Moolhuijzen P."/>
            <person name="Goolsby J.A."/>
            <person name="Tidwell J."/>
            <person name="Bellgard S.E."/>
            <person name="Bellgard M.I."/>
        </authorList>
    </citation>
    <scope>NUCLEOTIDE SEQUENCE</scope>
    <source>
        <tissue evidence="1">Shoot tissue taken approximately 20 cm above the soil surface</tissue>
    </source>
</reference>
<dbReference type="AlphaFoldDB" id="A0A0A9H772"/>
<dbReference type="EMBL" id="GBRH01169138">
    <property type="protein sequence ID" value="JAE28758.1"/>
    <property type="molecule type" value="Transcribed_RNA"/>
</dbReference>
<evidence type="ECO:0000313" key="1">
    <source>
        <dbReference type="EMBL" id="JAE28758.1"/>
    </source>
</evidence>
<accession>A0A0A9H772</accession>
<protein>
    <submittedName>
        <fullName evidence="1">Uncharacterized protein</fullName>
    </submittedName>
</protein>
<name>A0A0A9H772_ARUDO</name>
<organism evidence="1">
    <name type="scientific">Arundo donax</name>
    <name type="common">Giant reed</name>
    <name type="synonym">Donax arundinaceus</name>
    <dbReference type="NCBI Taxonomy" id="35708"/>
    <lineage>
        <taxon>Eukaryota</taxon>
        <taxon>Viridiplantae</taxon>
        <taxon>Streptophyta</taxon>
        <taxon>Embryophyta</taxon>
        <taxon>Tracheophyta</taxon>
        <taxon>Spermatophyta</taxon>
        <taxon>Magnoliopsida</taxon>
        <taxon>Liliopsida</taxon>
        <taxon>Poales</taxon>
        <taxon>Poaceae</taxon>
        <taxon>PACMAD clade</taxon>
        <taxon>Arundinoideae</taxon>
        <taxon>Arundineae</taxon>
        <taxon>Arundo</taxon>
    </lineage>
</organism>
<sequence length="39" mass="4361">MLTLAGSQILYSLVAKYRLSSSLYTYNLYSTPILCSGIR</sequence>
<reference evidence="1" key="1">
    <citation type="submission" date="2014-09" db="EMBL/GenBank/DDBJ databases">
        <authorList>
            <person name="Magalhaes I.L.F."/>
            <person name="Oliveira U."/>
            <person name="Santos F.R."/>
            <person name="Vidigal T.H.D.A."/>
            <person name="Brescovit A.D."/>
            <person name="Santos A.J."/>
        </authorList>
    </citation>
    <scope>NUCLEOTIDE SEQUENCE</scope>
    <source>
        <tissue evidence="1">Shoot tissue taken approximately 20 cm above the soil surface</tissue>
    </source>
</reference>
<proteinExistence type="predicted"/>